<evidence type="ECO:0000313" key="1">
    <source>
        <dbReference type="EMBL" id="KAH3659878.1"/>
    </source>
</evidence>
<organism evidence="1 2">
    <name type="scientific">Ogataea polymorpha</name>
    <dbReference type="NCBI Taxonomy" id="460523"/>
    <lineage>
        <taxon>Eukaryota</taxon>
        <taxon>Fungi</taxon>
        <taxon>Dikarya</taxon>
        <taxon>Ascomycota</taxon>
        <taxon>Saccharomycotina</taxon>
        <taxon>Pichiomycetes</taxon>
        <taxon>Pichiales</taxon>
        <taxon>Pichiaceae</taxon>
        <taxon>Ogataea</taxon>
    </lineage>
</organism>
<accession>A0A9P8NU37</accession>
<dbReference type="AlphaFoldDB" id="A0A9P8NU37"/>
<comment type="caution">
    <text evidence="1">The sequence shown here is derived from an EMBL/GenBank/DDBJ whole genome shotgun (WGS) entry which is preliminary data.</text>
</comment>
<dbReference type="Proteomes" id="UP000788993">
    <property type="component" value="Unassembled WGS sequence"/>
</dbReference>
<name>A0A9P8NU37_9ASCO</name>
<proteinExistence type="predicted"/>
<keyword evidence="2" id="KW-1185">Reference proteome</keyword>
<reference evidence="1" key="2">
    <citation type="submission" date="2021-01" db="EMBL/GenBank/DDBJ databases">
        <authorList>
            <person name="Schikora-Tamarit M.A."/>
        </authorList>
    </citation>
    <scope>NUCLEOTIDE SEQUENCE</scope>
    <source>
        <strain evidence="1">NCAIM Y.01608</strain>
    </source>
</reference>
<gene>
    <name evidence="1" type="ORF">OGATHE_005923</name>
</gene>
<sequence>MASVKAKSSTNSQFVFPFTYLSNNEESIAWMCISTTSVPTNMSARNSANILKYWVLSSIALVSMGRSPMMHSTASLTNFGSRNSVIRGLDKTANDLYSCSHLIVASMVLYWLSCLDI</sequence>
<protein>
    <submittedName>
        <fullName evidence="1">Uncharacterized protein</fullName>
    </submittedName>
</protein>
<dbReference type="EMBL" id="JAEUBD010001504">
    <property type="protein sequence ID" value="KAH3659878.1"/>
    <property type="molecule type" value="Genomic_DNA"/>
</dbReference>
<reference evidence="1" key="1">
    <citation type="journal article" date="2021" name="Open Biol.">
        <title>Shared evolutionary footprints suggest mitochondrial oxidative damage underlies multiple complex I losses in fungi.</title>
        <authorList>
            <person name="Schikora-Tamarit M.A."/>
            <person name="Marcet-Houben M."/>
            <person name="Nosek J."/>
            <person name="Gabaldon T."/>
        </authorList>
    </citation>
    <scope>NUCLEOTIDE SEQUENCE</scope>
    <source>
        <strain evidence="1">NCAIM Y.01608</strain>
    </source>
</reference>
<evidence type="ECO:0000313" key="2">
    <source>
        <dbReference type="Proteomes" id="UP000788993"/>
    </source>
</evidence>